<reference evidence="6 7" key="1">
    <citation type="submission" date="2017-09" db="EMBL/GenBank/DDBJ databases">
        <title>Depth-based differentiation of microbial function through sediment-hosted aquifers and enrichment of novel symbionts in the deep terrestrial subsurface.</title>
        <authorList>
            <person name="Probst A.J."/>
            <person name="Ladd B."/>
            <person name="Jarett J.K."/>
            <person name="Geller-Mcgrath D.E."/>
            <person name="Sieber C.M."/>
            <person name="Emerson J.B."/>
            <person name="Anantharaman K."/>
            <person name="Thomas B.C."/>
            <person name="Malmstrom R."/>
            <person name="Stieglmeier M."/>
            <person name="Klingl A."/>
            <person name="Woyke T."/>
            <person name="Ryan C.M."/>
            <person name="Banfield J.F."/>
        </authorList>
    </citation>
    <scope>NUCLEOTIDE SEQUENCE [LARGE SCALE GENOMIC DNA]</scope>
    <source>
        <strain evidence="6">CG22_combo_CG10-13_8_21_14_all_42_17</strain>
    </source>
</reference>
<dbReference type="EMBL" id="PCST01000012">
    <property type="protein sequence ID" value="PIP55872.1"/>
    <property type="molecule type" value="Genomic_DNA"/>
</dbReference>
<feature type="transmembrane region" description="Helical" evidence="5">
    <location>
        <begin position="227"/>
        <end position="248"/>
    </location>
</feature>
<feature type="transmembrane region" description="Helical" evidence="5">
    <location>
        <begin position="66"/>
        <end position="85"/>
    </location>
</feature>
<dbReference type="PANTHER" id="PTHR16950">
    <property type="entry name" value="ZINC TRANSPORTER SLC39A7 HISTIDINE-RICH MEMBRANE PROTEIN KE4"/>
    <property type="match status" value="1"/>
</dbReference>
<dbReference type="PANTHER" id="PTHR16950:SF16">
    <property type="entry name" value="ZINC TRANSPORTER ZIP13"/>
    <property type="match status" value="1"/>
</dbReference>
<dbReference type="GO" id="GO:0016020">
    <property type="term" value="C:membrane"/>
    <property type="evidence" value="ECO:0007669"/>
    <property type="project" value="UniProtKB-SubCell"/>
</dbReference>
<dbReference type="Proteomes" id="UP000229794">
    <property type="component" value="Unassembled WGS sequence"/>
</dbReference>
<feature type="transmembrane region" description="Helical" evidence="5">
    <location>
        <begin position="35"/>
        <end position="54"/>
    </location>
</feature>
<proteinExistence type="predicted"/>
<name>A0A2H0BDX7_9BACT</name>
<evidence type="ECO:0000313" key="7">
    <source>
        <dbReference type="Proteomes" id="UP000229794"/>
    </source>
</evidence>
<accession>A0A2H0BDX7</accession>
<feature type="transmembrane region" description="Helical" evidence="5">
    <location>
        <begin position="194"/>
        <end position="215"/>
    </location>
</feature>
<dbReference type="InterPro" id="IPR003689">
    <property type="entry name" value="ZIP"/>
</dbReference>
<dbReference type="GO" id="GO:0046873">
    <property type="term" value="F:metal ion transmembrane transporter activity"/>
    <property type="evidence" value="ECO:0007669"/>
    <property type="project" value="InterPro"/>
</dbReference>
<keyword evidence="4 5" id="KW-0472">Membrane</keyword>
<evidence type="ECO:0000256" key="4">
    <source>
        <dbReference type="ARBA" id="ARBA00023136"/>
    </source>
</evidence>
<comment type="subcellular location">
    <subcellularLocation>
        <location evidence="1">Membrane</location>
        <topology evidence="1">Multi-pass membrane protein</topology>
    </subcellularLocation>
</comment>
<evidence type="ECO:0008006" key="8">
    <source>
        <dbReference type="Google" id="ProtNLM"/>
    </source>
</evidence>
<evidence type="ECO:0000313" key="6">
    <source>
        <dbReference type="EMBL" id="PIP55872.1"/>
    </source>
</evidence>
<dbReference type="Pfam" id="PF02535">
    <property type="entry name" value="Zip"/>
    <property type="match status" value="1"/>
</dbReference>
<sequence>MIVIILYSLLIMLASLVGVFAIWQRIERVIERNLSLLVSFSAGVILIIAYELGIDVVERSVTPGLGLMWIVAGMIFIWLLFKLLPASHHHHDKNMETELHSGLDARKILVSDALHNVGDGILLASSFAISSSLGMLTALSIFIHELAQETSEFFVLRQAGYSTKKALIVNFIISSTILLGALGGFFLLGTFEILEVPILGLASGAFLVVVLYDLIPHAVTASRHKNLYLKHILLFIAGILLMFGINFLTGH</sequence>
<feature type="transmembrane region" description="Helical" evidence="5">
    <location>
        <begin position="167"/>
        <end position="188"/>
    </location>
</feature>
<organism evidence="6 7">
    <name type="scientific">Candidatus Zambryskibacteria bacterium CG22_combo_CG10-13_8_21_14_all_42_17</name>
    <dbReference type="NCBI Taxonomy" id="1975118"/>
    <lineage>
        <taxon>Bacteria</taxon>
        <taxon>Candidatus Zambryskiibacteriota</taxon>
    </lineage>
</organism>
<dbReference type="AlphaFoldDB" id="A0A2H0BDX7"/>
<feature type="transmembrane region" description="Helical" evidence="5">
    <location>
        <begin position="6"/>
        <end position="23"/>
    </location>
</feature>
<keyword evidence="2 5" id="KW-0812">Transmembrane</keyword>
<protein>
    <recommendedName>
        <fullName evidence="8">ZIP family metal transporter</fullName>
    </recommendedName>
</protein>
<gene>
    <name evidence="6" type="ORF">COX06_00815</name>
</gene>
<evidence type="ECO:0000256" key="1">
    <source>
        <dbReference type="ARBA" id="ARBA00004141"/>
    </source>
</evidence>
<evidence type="ECO:0000256" key="3">
    <source>
        <dbReference type="ARBA" id="ARBA00022989"/>
    </source>
</evidence>
<evidence type="ECO:0000256" key="2">
    <source>
        <dbReference type="ARBA" id="ARBA00022692"/>
    </source>
</evidence>
<evidence type="ECO:0000256" key="5">
    <source>
        <dbReference type="SAM" id="Phobius"/>
    </source>
</evidence>
<keyword evidence="3 5" id="KW-1133">Transmembrane helix</keyword>
<comment type="caution">
    <text evidence="6">The sequence shown here is derived from an EMBL/GenBank/DDBJ whole genome shotgun (WGS) entry which is preliminary data.</text>
</comment>